<keyword evidence="2" id="KW-1185">Reference proteome</keyword>
<organism evidence="1 2">
    <name type="scientific">Eumeta variegata</name>
    <name type="common">Bagworm moth</name>
    <name type="synonym">Eumeta japonica</name>
    <dbReference type="NCBI Taxonomy" id="151549"/>
    <lineage>
        <taxon>Eukaryota</taxon>
        <taxon>Metazoa</taxon>
        <taxon>Ecdysozoa</taxon>
        <taxon>Arthropoda</taxon>
        <taxon>Hexapoda</taxon>
        <taxon>Insecta</taxon>
        <taxon>Pterygota</taxon>
        <taxon>Neoptera</taxon>
        <taxon>Endopterygota</taxon>
        <taxon>Lepidoptera</taxon>
        <taxon>Glossata</taxon>
        <taxon>Ditrysia</taxon>
        <taxon>Tineoidea</taxon>
        <taxon>Psychidae</taxon>
        <taxon>Oiketicinae</taxon>
        <taxon>Eumeta</taxon>
    </lineage>
</organism>
<name>A0A4C1SLX5_EUMVA</name>
<dbReference type="STRING" id="151549.A0A4C1SLX5"/>
<gene>
    <name evidence="1" type="primary">sima</name>
    <name evidence="1" type="ORF">EVAR_68933_1</name>
</gene>
<dbReference type="Proteomes" id="UP000299102">
    <property type="component" value="Unassembled WGS sequence"/>
</dbReference>
<evidence type="ECO:0000313" key="2">
    <source>
        <dbReference type="Proteomes" id="UP000299102"/>
    </source>
</evidence>
<comment type="caution">
    <text evidence="1">The sequence shown here is derived from an EMBL/GenBank/DDBJ whole genome shotgun (WGS) entry which is preliminary data.</text>
</comment>
<evidence type="ECO:0000313" key="1">
    <source>
        <dbReference type="EMBL" id="GBP02228.1"/>
    </source>
</evidence>
<accession>A0A4C1SLX5</accession>
<dbReference type="EMBL" id="BGZK01003528">
    <property type="protein sequence ID" value="GBP02228.1"/>
    <property type="molecule type" value="Genomic_DNA"/>
</dbReference>
<sequence length="76" mass="8218">MIFVGVNPEQVLKEEPDDLTAHLVATNAVDTCMPLDESGPLFGEILVGFGMGSYGSLLPDDINSPDSKRIIKRSKQ</sequence>
<dbReference type="AlphaFoldDB" id="A0A4C1SLX5"/>
<proteinExistence type="predicted"/>
<protein>
    <submittedName>
        <fullName evidence="1">Protein similar</fullName>
    </submittedName>
</protein>
<reference evidence="1 2" key="1">
    <citation type="journal article" date="2019" name="Commun. Biol.">
        <title>The bagworm genome reveals a unique fibroin gene that provides high tensile strength.</title>
        <authorList>
            <person name="Kono N."/>
            <person name="Nakamura H."/>
            <person name="Ohtoshi R."/>
            <person name="Tomita M."/>
            <person name="Numata K."/>
            <person name="Arakawa K."/>
        </authorList>
    </citation>
    <scope>NUCLEOTIDE SEQUENCE [LARGE SCALE GENOMIC DNA]</scope>
</reference>